<evidence type="ECO:0000313" key="1">
    <source>
        <dbReference type="EMBL" id="GJM88237.1"/>
    </source>
</evidence>
<gene>
    <name evidence="1" type="primary">ga04277</name>
    <name evidence="1" type="ORF">PR202_ga04277</name>
</gene>
<reference evidence="1" key="2">
    <citation type="submission" date="2021-12" db="EMBL/GenBank/DDBJ databases">
        <title>Resequencing data analysis of finger millet.</title>
        <authorList>
            <person name="Hatakeyama M."/>
            <person name="Aluri S."/>
            <person name="Balachadran M.T."/>
            <person name="Sivarajan S.R."/>
            <person name="Poveda L."/>
            <person name="Shimizu-Inatsugi R."/>
            <person name="Schlapbach R."/>
            <person name="Sreeman S.M."/>
            <person name="Shimizu K.K."/>
        </authorList>
    </citation>
    <scope>NUCLEOTIDE SEQUENCE</scope>
</reference>
<proteinExistence type="predicted"/>
<dbReference type="AlphaFoldDB" id="A0AAV5BQR7"/>
<reference evidence="1" key="1">
    <citation type="journal article" date="2018" name="DNA Res.">
        <title>Multiple hybrid de novo genome assembly of finger millet, an orphan allotetraploid crop.</title>
        <authorList>
            <person name="Hatakeyama M."/>
            <person name="Aluri S."/>
            <person name="Balachadran M.T."/>
            <person name="Sivarajan S.R."/>
            <person name="Patrignani A."/>
            <person name="Gruter S."/>
            <person name="Poveda L."/>
            <person name="Shimizu-Inatsugi R."/>
            <person name="Baeten J."/>
            <person name="Francoijs K.J."/>
            <person name="Nataraja K.N."/>
            <person name="Reddy Y.A.N."/>
            <person name="Phadnis S."/>
            <person name="Ravikumar R.L."/>
            <person name="Schlapbach R."/>
            <person name="Sreeman S.M."/>
            <person name="Shimizu K.K."/>
        </authorList>
    </citation>
    <scope>NUCLEOTIDE SEQUENCE</scope>
</reference>
<accession>A0AAV5BQR7</accession>
<keyword evidence="2" id="KW-1185">Reference proteome</keyword>
<name>A0AAV5BQR7_ELECO</name>
<protein>
    <submittedName>
        <fullName evidence="1">Uncharacterized protein</fullName>
    </submittedName>
</protein>
<dbReference type="Proteomes" id="UP001054889">
    <property type="component" value="Unassembled WGS sequence"/>
</dbReference>
<comment type="caution">
    <text evidence="1">The sequence shown here is derived from an EMBL/GenBank/DDBJ whole genome shotgun (WGS) entry which is preliminary data.</text>
</comment>
<evidence type="ECO:0000313" key="2">
    <source>
        <dbReference type="Proteomes" id="UP001054889"/>
    </source>
</evidence>
<sequence>MGNFSQLTEYTTKVAGGVCTTSGRNDRFSIVELRFSPSSSSPHGGFFPHSTHNPFSDKNEREFVQFWLRQGGTDGEEQEAATFLAARLLERCRIKNHLR</sequence>
<dbReference type="EMBL" id="BQKI01000002">
    <property type="protein sequence ID" value="GJM88237.1"/>
    <property type="molecule type" value="Genomic_DNA"/>
</dbReference>
<organism evidence="1 2">
    <name type="scientific">Eleusine coracana subsp. coracana</name>
    <dbReference type="NCBI Taxonomy" id="191504"/>
    <lineage>
        <taxon>Eukaryota</taxon>
        <taxon>Viridiplantae</taxon>
        <taxon>Streptophyta</taxon>
        <taxon>Embryophyta</taxon>
        <taxon>Tracheophyta</taxon>
        <taxon>Spermatophyta</taxon>
        <taxon>Magnoliopsida</taxon>
        <taxon>Liliopsida</taxon>
        <taxon>Poales</taxon>
        <taxon>Poaceae</taxon>
        <taxon>PACMAD clade</taxon>
        <taxon>Chloridoideae</taxon>
        <taxon>Cynodonteae</taxon>
        <taxon>Eleusininae</taxon>
        <taxon>Eleusine</taxon>
    </lineage>
</organism>